<feature type="chain" id="PRO_5026752566" evidence="1">
    <location>
        <begin position="31"/>
        <end position="77"/>
    </location>
</feature>
<evidence type="ECO:0000256" key="1">
    <source>
        <dbReference type="SAM" id="SignalP"/>
    </source>
</evidence>
<name>A0A6M2E150_XENCH</name>
<sequence length="77" mass="9190">MRSQELPLLVRRRLLARNLVALIQLLDCSCCSSYKRSVYSNNCCKVISMQAYPRNKMARQLVYWPPCQYRIWLPWPP</sequence>
<protein>
    <submittedName>
        <fullName evidence="2">Putative secreted protein</fullName>
    </submittedName>
</protein>
<feature type="signal peptide" evidence="1">
    <location>
        <begin position="1"/>
        <end position="30"/>
    </location>
</feature>
<dbReference type="EMBL" id="GIIL01007884">
    <property type="protein sequence ID" value="NOV51610.1"/>
    <property type="molecule type" value="Transcribed_RNA"/>
</dbReference>
<keyword evidence="1" id="KW-0732">Signal</keyword>
<organism evidence="2">
    <name type="scientific">Xenopsylla cheopis</name>
    <name type="common">Oriental rat flea</name>
    <name type="synonym">Pulex cheopis</name>
    <dbReference type="NCBI Taxonomy" id="163159"/>
    <lineage>
        <taxon>Eukaryota</taxon>
        <taxon>Metazoa</taxon>
        <taxon>Ecdysozoa</taxon>
        <taxon>Arthropoda</taxon>
        <taxon>Hexapoda</taxon>
        <taxon>Insecta</taxon>
        <taxon>Pterygota</taxon>
        <taxon>Neoptera</taxon>
        <taxon>Endopterygota</taxon>
        <taxon>Siphonaptera</taxon>
        <taxon>Pulicidae</taxon>
        <taxon>Xenopsyllinae</taxon>
        <taxon>Xenopsylla</taxon>
    </lineage>
</organism>
<reference evidence="2" key="1">
    <citation type="submission" date="2020-03" db="EMBL/GenBank/DDBJ databases">
        <title>Transcriptomic Profiling of the Digestive Tract of the Rat Flea, Xenopsylla cheopis, Following Blood Feeding and Infection with Yersinia pestis.</title>
        <authorList>
            <person name="Bland D.M."/>
            <person name="Martens C.A."/>
            <person name="Virtaneva K."/>
            <person name="Kanakabandi K."/>
            <person name="Long D."/>
            <person name="Rosenke R."/>
            <person name="Saturday G.A."/>
            <person name="Hoyt F.H."/>
            <person name="Bruno D.P."/>
            <person name="Ribeiro J.M.C."/>
            <person name="Hinnebusch J."/>
        </authorList>
    </citation>
    <scope>NUCLEOTIDE SEQUENCE</scope>
</reference>
<dbReference type="AlphaFoldDB" id="A0A6M2E150"/>
<evidence type="ECO:0000313" key="2">
    <source>
        <dbReference type="EMBL" id="NOV51610.1"/>
    </source>
</evidence>
<proteinExistence type="predicted"/>
<accession>A0A6M2E150</accession>